<evidence type="ECO:0000313" key="2">
    <source>
        <dbReference type="Proteomes" id="UP000008063"/>
    </source>
</evidence>
<dbReference type="AlphaFoldDB" id="F8PFS1"/>
<sequence length="125" mass="14909">HAHLQTIGKYASAQDIVRFLDREDIISQYRLKKSISLATARRWMHMMDFHWTKAPLGQYTDGHKREDVVTHWDWWDPAAKSVVVWWHNESTFYANDRCKFYWVHFTKKAVPRQKGEGVLIMVASF</sequence>
<dbReference type="InParanoid" id="F8PFS1"/>
<feature type="non-terminal residue" evidence="1">
    <location>
        <position position="125"/>
    </location>
</feature>
<gene>
    <name evidence="1" type="ORF">SERLA73DRAFT_26941</name>
</gene>
<dbReference type="Proteomes" id="UP000008063">
    <property type="component" value="Unassembled WGS sequence"/>
</dbReference>
<dbReference type="OMA" id="ANDRCKF"/>
<dbReference type="HOGENOM" id="CLU_005726_2_2_1"/>
<proteinExistence type="predicted"/>
<protein>
    <submittedName>
        <fullName evidence="1">Uncharacterized protein</fullName>
    </submittedName>
</protein>
<evidence type="ECO:0000313" key="1">
    <source>
        <dbReference type="EMBL" id="EGO04272.1"/>
    </source>
</evidence>
<accession>F8PFS1</accession>
<feature type="non-terminal residue" evidence="1">
    <location>
        <position position="1"/>
    </location>
</feature>
<name>F8PFS1_SERL3</name>
<reference evidence="2" key="1">
    <citation type="journal article" date="2011" name="Science">
        <title>The plant cell wall-decomposing machinery underlies the functional diversity of forest fungi.</title>
        <authorList>
            <person name="Eastwood D.C."/>
            <person name="Floudas D."/>
            <person name="Binder M."/>
            <person name="Majcherczyk A."/>
            <person name="Schneider P."/>
            <person name="Aerts A."/>
            <person name="Asiegbu F.O."/>
            <person name="Baker S.E."/>
            <person name="Barry K."/>
            <person name="Bendiksby M."/>
            <person name="Blumentritt M."/>
            <person name="Coutinho P.M."/>
            <person name="Cullen D."/>
            <person name="de Vries R.P."/>
            <person name="Gathman A."/>
            <person name="Goodell B."/>
            <person name="Henrissat B."/>
            <person name="Ihrmark K."/>
            <person name="Kauserud H."/>
            <person name="Kohler A."/>
            <person name="LaButti K."/>
            <person name="Lapidus A."/>
            <person name="Lavin J.L."/>
            <person name="Lee Y.-H."/>
            <person name="Lindquist E."/>
            <person name="Lilly W."/>
            <person name="Lucas S."/>
            <person name="Morin E."/>
            <person name="Murat C."/>
            <person name="Oguiza J.A."/>
            <person name="Park J."/>
            <person name="Pisabarro A.G."/>
            <person name="Riley R."/>
            <person name="Rosling A."/>
            <person name="Salamov A."/>
            <person name="Schmidt O."/>
            <person name="Schmutz J."/>
            <person name="Skrede I."/>
            <person name="Stenlid J."/>
            <person name="Wiebenga A."/>
            <person name="Xie X."/>
            <person name="Kuees U."/>
            <person name="Hibbett D.S."/>
            <person name="Hoffmeister D."/>
            <person name="Hoegberg N."/>
            <person name="Martin F."/>
            <person name="Grigoriev I.V."/>
            <person name="Watkinson S.C."/>
        </authorList>
    </citation>
    <scope>NUCLEOTIDE SEQUENCE [LARGE SCALE GENOMIC DNA]</scope>
    <source>
        <strain evidence="2">strain S7.3</strain>
    </source>
</reference>
<dbReference type="OrthoDB" id="6511194at2759"/>
<keyword evidence="2" id="KW-1185">Reference proteome</keyword>
<dbReference type="EMBL" id="GL945474">
    <property type="protein sequence ID" value="EGO04272.1"/>
    <property type="molecule type" value="Genomic_DNA"/>
</dbReference>
<organism evidence="2">
    <name type="scientific">Serpula lacrymans var. lacrymans (strain S7.3)</name>
    <name type="common">Dry rot fungus</name>
    <dbReference type="NCBI Taxonomy" id="936435"/>
    <lineage>
        <taxon>Eukaryota</taxon>
        <taxon>Fungi</taxon>
        <taxon>Dikarya</taxon>
        <taxon>Basidiomycota</taxon>
        <taxon>Agaricomycotina</taxon>
        <taxon>Agaricomycetes</taxon>
        <taxon>Agaricomycetidae</taxon>
        <taxon>Boletales</taxon>
        <taxon>Coniophorineae</taxon>
        <taxon>Serpulaceae</taxon>
        <taxon>Serpula</taxon>
    </lineage>
</organism>